<keyword evidence="14" id="KW-1185">Reference proteome</keyword>
<dbReference type="EMBL" id="VNHO01000005">
    <property type="protein sequence ID" value="TYP57666.1"/>
    <property type="molecule type" value="Genomic_DNA"/>
</dbReference>
<feature type="signal peptide" evidence="12">
    <location>
        <begin position="1"/>
        <end position="22"/>
    </location>
</feature>
<dbReference type="PANTHER" id="PTHR30040:SF2">
    <property type="entry name" value="FAD:PROTEIN FMN TRANSFERASE"/>
    <property type="match status" value="1"/>
</dbReference>
<dbReference type="AlphaFoldDB" id="A0A5S5AY16"/>
<evidence type="ECO:0000256" key="7">
    <source>
        <dbReference type="ARBA" id="ARBA00022842"/>
    </source>
</evidence>
<keyword evidence="12" id="KW-0472">Membrane</keyword>
<feature type="binding site" evidence="11">
    <location>
        <position position="286"/>
    </location>
    <ligand>
        <name>Mg(2+)</name>
        <dbReference type="ChEBI" id="CHEBI:18420"/>
    </ligand>
</feature>
<evidence type="ECO:0000313" key="13">
    <source>
        <dbReference type="EMBL" id="TYP57666.1"/>
    </source>
</evidence>
<gene>
    <name evidence="13" type="ORF">LZ11_00659</name>
</gene>
<keyword evidence="12" id="KW-0997">Cell inner membrane</keyword>
<dbReference type="GO" id="GO:0046872">
    <property type="term" value="F:metal ion binding"/>
    <property type="evidence" value="ECO:0007669"/>
    <property type="project" value="UniProtKB-UniRule"/>
</dbReference>
<dbReference type="PANTHER" id="PTHR30040">
    <property type="entry name" value="THIAMINE BIOSYNTHESIS LIPOPROTEIN APBE"/>
    <property type="match status" value="1"/>
</dbReference>
<keyword evidence="12 13" id="KW-0449">Lipoprotein</keyword>
<comment type="subcellular location">
    <subcellularLocation>
        <location evidence="12">Cell inner membrane</location>
        <topology evidence="12">Lipid-anchor</topology>
        <orientation evidence="12">Periplasmic side</orientation>
    </subcellularLocation>
</comment>
<dbReference type="OrthoDB" id="9778595at2"/>
<comment type="function">
    <text evidence="12">Flavin transferase that catalyzes the transfer of the FMN moiety of FAD and its covalent binding to the hydroxyl group of a threonine residue in a target flavoprotein.</text>
</comment>
<dbReference type="Pfam" id="PF02424">
    <property type="entry name" value="ApbE"/>
    <property type="match status" value="1"/>
</dbReference>
<accession>A0A5S5AY16</accession>
<dbReference type="Gene3D" id="3.10.520.10">
    <property type="entry name" value="ApbE-like domains"/>
    <property type="match status" value="1"/>
</dbReference>
<evidence type="ECO:0000256" key="3">
    <source>
        <dbReference type="ARBA" id="ARBA00022630"/>
    </source>
</evidence>
<dbReference type="RefSeq" id="WP_148866465.1">
    <property type="nucleotide sequence ID" value="NZ_VNHO01000005.1"/>
</dbReference>
<name>A0A5S5AY16_9FIRM</name>
<keyword evidence="4 10" id="KW-0808">Transferase</keyword>
<protein>
    <recommendedName>
        <fullName evidence="2 10">FAD:protein FMN transferase</fullName>
        <ecNumber evidence="1 10">2.7.1.180</ecNumber>
    </recommendedName>
    <alternativeName>
        <fullName evidence="8 10">Flavin transferase</fullName>
    </alternativeName>
</protein>
<evidence type="ECO:0000256" key="2">
    <source>
        <dbReference type="ARBA" id="ARBA00016337"/>
    </source>
</evidence>
<comment type="catalytic activity">
    <reaction evidence="9 10 12">
        <text>L-threonyl-[protein] + FAD = FMN-L-threonyl-[protein] + AMP + H(+)</text>
        <dbReference type="Rhea" id="RHEA:36847"/>
        <dbReference type="Rhea" id="RHEA-COMP:11060"/>
        <dbReference type="Rhea" id="RHEA-COMP:11061"/>
        <dbReference type="ChEBI" id="CHEBI:15378"/>
        <dbReference type="ChEBI" id="CHEBI:30013"/>
        <dbReference type="ChEBI" id="CHEBI:57692"/>
        <dbReference type="ChEBI" id="CHEBI:74257"/>
        <dbReference type="ChEBI" id="CHEBI:456215"/>
        <dbReference type="EC" id="2.7.1.180"/>
    </reaction>
</comment>
<comment type="cofactor">
    <cofactor evidence="11">
        <name>Mg(2+)</name>
        <dbReference type="ChEBI" id="CHEBI:18420"/>
    </cofactor>
    <cofactor evidence="11">
        <name>Mn(2+)</name>
        <dbReference type="ChEBI" id="CHEBI:29035"/>
    </cofactor>
    <text evidence="11">Magnesium. Can also use manganese.</text>
</comment>
<dbReference type="GO" id="GO:0016740">
    <property type="term" value="F:transferase activity"/>
    <property type="evidence" value="ECO:0007669"/>
    <property type="project" value="UniProtKB-UniRule"/>
</dbReference>
<evidence type="ECO:0000256" key="11">
    <source>
        <dbReference type="PIRSR" id="PIRSR006268-2"/>
    </source>
</evidence>
<keyword evidence="5 10" id="KW-0479">Metal-binding</keyword>
<dbReference type="EC" id="2.7.1.180" evidence="1 10"/>
<feature type="chain" id="PRO_5039751735" description="FAD:protein FMN transferase" evidence="12">
    <location>
        <begin position="23"/>
        <end position="344"/>
    </location>
</feature>
<evidence type="ECO:0000256" key="1">
    <source>
        <dbReference type="ARBA" id="ARBA00011955"/>
    </source>
</evidence>
<evidence type="ECO:0000256" key="5">
    <source>
        <dbReference type="ARBA" id="ARBA00022723"/>
    </source>
</evidence>
<keyword evidence="12" id="KW-0732">Signal</keyword>
<dbReference type="SUPFAM" id="SSF143631">
    <property type="entry name" value="ApbE-like"/>
    <property type="match status" value="1"/>
</dbReference>
<dbReference type="Proteomes" id="UP000322294">
    <property type="component" value="Unassembled WGS sequence"/>
</dbReference>
<dbReference type="InterPro" id="IPR024932">
    <property type="entry name" value="ApbE"/>
</dbReference>
<feature type="binding site" evidence="11">
    <location>
        <position position="290"/>
    </location>
    <ligand>
        <name>Mg(2+)</name>
        <dbReference type="ChEBI" id="CHEBI:18420"/>
    </ligand>
</feature>
<dbReference type="PIRSF" id="PIRSF006268">
    <property type="entry name" value="ApbE"/>
    <property type="match status" value="1"/>
</dbReference>
<evidence type="ECO:0000256" key="10">
    <source>
        <dbReference type="PIRNR" id="PIRNR006268"/>
    </source>
</evidence>
<evidence type="ECO:0000256" key="9">
    <source>
        <dbReference type="ARBA" id="ARBA00048540"/>
    </source>
</evidence>
<evidence type="ECO:0000256" key="8">
    <source>
        <dbReference type="ARBA" id="ARBA00031306"/>
    </source>
</evidence>
<evidence type="ECO:0000313" key="14">
    <source>
        <dbReference type="Proteomes" id="UP000322294"/>
    </source>
</evidence>
<organism evidence="13 14">
    <name type="scientific">Thermosediminibacter litoriperuensis</name>
    <dbReference type="NCBI Taxonomy" id="291989"/>
    <lineage>
        <taxon>Bacteria</taxon>
        <taxon>Bacillati</taxon>
        <taxon>Bacillota</taxon>
        <taxon>Clostridia</taxon>
        <taxon>Thermosediminibacterales</taxon>
        <taxon>Thermosediminibacteraceae</taxon>
        <taxon>Thermosediminibacter</taxon>
    </lineage>
</organism>
<evidence type="ECO:0000256" key="12">
    <source>
        <dbReference type="RuleBase" id="RU363002"/>
    </source>
</evidence>
<keyword evidence="3 10" id="KW-0285">Flavoprotein</keyword>
<dbReference type="InterPro" id="IPR003374">
    <property type="entry name" value="ApbE-like_sf"/>
</dbReference>
<keyword evidence="6 10" id="KW-0274">FAD</keyword>
<reference evidence="13 14" key="1">
    <citation type="submission" date="2019-07" db="EMBL/GenBank/DDBJ databases">
        <title>Genomic Encyclopedia of Type Strains, Phase I: the one thousand microbial genomes (KMG-I) project.</title>
        <authorList>
            <person name="Kyrpides N."/>
        </authorList>
    </citation>
    <scope>NUCLEOTIDE SEQUENCE [LARGE SCALE GENOMIC DNA]</scope>
    <source>
        <strain evidence="13 14">DSM 16647</strain>
    </source>
</reference>
<evidence type="ECO:0000256" key="4">
    <source>
        <dbReference type="ARBA" id="ARBA00022679"/>
    </source>
</evidence>
<comment type="caution">
    <text evidence="13">The sequence shown here is derived from an EMBL/GenBank/DDBJ whole genome shotgun (WGS) entry which is preliminary data.</text>
</comment>
<keyword evidence="7 10" id="KW-0460">Magnesium</keyword>
<comment type="similarity">
    <text evidence="10 12">Belongs to the ApbE family.</text>
</comment>
<dbReference type="PROSITE" id="PS51257">
    <property type="entry name" value="PROKAR_LIPOPROTEIN"/>
    <property type="match status" value="1"/>
</dbReference>
<proteinExistence type="inferred from homology"/>
<feature type="binding site" evidence="11">
    <location>
        <position position="172"/>
    </location>
    <ligand>
        <name>Mg(2+)</name>
        <dbReference type="ChEBI" id="CHEBI:18420"/>
    </ligand>
</feature>
<keyword evidence="12" id="KW-1003">Cell membrane</keyword>
<evidence type="ECO:0000256" key="6">
    <source>
        <dbReference type="ARBA" id="ARBA00022827"/>
    </source>
</evidence>
<sequence>MKYKLKITIFLFAVLILLSACGRSQETPVVKTNFLLDTLIKISAYGNGASDAIDAAFDRISDIEKKMNANAQDSEVTAINTAAGREFCEVSPDTFYVIKRGLYFSELSGGRFDITVGPLVKIWGIGTEKARVPEEHEIKRALSLINYRDVLLDEENHGVMLKRPGMGMDLGAIAKGYAADEIIRILKEKGIKSAVADLGGNIYVLGKKPNGEPWKIGIQDPFEIRGEIFATVEVWDKTLVTSGVYERFFEKGGKRYHHLLDTSTGYPVENGLVSVTIIGDSSIDADALSTAVFSLGLKEGMRLVESLPGIEAIFVTSGREVYLTSGVDNFNFQITNKAFVLKQQ</sequence>
<dbReference type="GO" id="GO:0005886">
    <property type="term" value="C:plasma membrane"/>
    <property type="evidence" value="ECO:0007669"/>
    <property type="project" value="UniProtKB-SubCell"/>
</dbReference>